<protein>
    <submittedName>
        <fullName evidence="2">Uncharacterized protein</fullName>
    </submittedName>
</protein>
<feature type="compositionally biased region" description="Basic residues" evidence="1">
    <location>
        <begin position="11"/>
        <end position="23"/>
    </location>
</feature>
<gene>
    <name evidence="2" type="ORF">FWK35_00021572</name>
</gene>
<dbReference type="AlphaFoldDB" id="A0A6G0YIT4"/>
<evidence type="ECO:0000313" key="3">
    <source>
        <dbReference type="Proteomes" id="UP000478052"/>
    </source>
</evidence>
<sequence length="139" mass="16199">MSNNTCDAIRHKTKRFSFKRKPFNGKQIGNQPKMEVKKEVKKEVKEEAKVSQEPQERHEKPEVVCHNKPKKTGDDNTYLDHNESIITQDDNSNTPDGFKNKATQTRICCIHNNHCKRKQSKRNGNFFPDAWLCLTNLCK</sequence>
<accession>A0A6G0YIT4</accession>
<dbReference type="OrthoDB" id="6622251at2759"/>
<feature type="region of interest" description="Disordered" evidence="1">
    <location>
        <begin position="1"/>
        <end position="79"/>
    </location>
</feature>
<dbReference type="Proteomes" id="UP000478052">
    <property type="component" value="Unassembled WGS sequence"/>
</dbReference>
<comment type="caution">
    <text evidence="2">The sequence shown here is derived from an EMBL/GenBank/DDBJ whole genome shotgun (WGS) entry which is preliminary data.</text>
</comment>
<dbReference type="EMBL" id="VUJU01003745">
    <property type="protein sequence ID" value="KAF0756845.1"/>
    <property type="molecule type" value="Genomic_DNA"/>
</dbReference>
<evidence type="ECO:0000256" key="1">
    <source>
        <dbReference type="SAM" id="MobiDB-lite"/>
    </source>
</evidence>
<evidence type="ECO:0000313" key="2">
    <source>
        <dbReference type="EMBL" id="KAF0756845.1"/>
    </source>
</evidence>
<keyword evidence="3" id="KW-1185">Reference proteome</keyword>
<reference evidence="2 3" key="1">
    <citation type="submission" date="2019-08" db="EMBL/GenBank/DDBJ databases">
        <title>Whole genome of Aphis craccivora.</title>
        <authorList>
            <person name="Voronova N.V."/>
            <person name="Shulinski R.S."/>
            <person name="Bandarenka Y.V."/>
            <person name="Zhorov D.G."/>
            <person name="Warner D."/>
        </authorList>
    </citation>
    <scope>NUCLEOTIDE SEQUENCE [LARGE SCALE GENOMIC DNA]</scope>
    <source>
        <strain evidence="2">180601</strain>
        <tissue evidence="2">Whole Body</tissue>
    </source>
</reference>
<organism evidence="2 3">
    <name type="scientific">Aphis craccivora</name>
    <name type="common">Cowpea aphid</name>
    <dbReference type="NCBI Taxonomy" id="307492"/>
    <lineage>
        <taxon>Eukaryota</taxon>
        <taxon>Metazoa</taxon>
        <taxon>Ecdysozoa</taxon>
        <taxon>Arthropoda</taxon>
        <taxon>Hexapoda</taxon>
        <taxon>Insecta</taxon>
        <taxon>Pterygota</taxon>
        <taxon>Neoptera</taxon>
        <taxon>Paraneoptera</taxon>
        <taxon>Hemiptera</taxon>
        <taxon>Sternorrhyncha</taxon>
        <taxon>Aphidomorpha</taxon>
        <taxon>Aphidoidea</taxon>
        <taxon>Aphididae</taxon>
        <taxon>Aphidini</taxon>
        <taxon>Aphis</taxon>
        <taxon>Aphis</taxon>
    </lineage>
</organism>
<feature type="compositionally biased region" description="Basic and acidic residues" evidence="1">
    <location>
        <begin position="34"/>
        <end position="79"/>
    </location>
</feature>
<name>A0A6G0YIT4_APHCR</name>
<proteinExistence type="predicted"/>